<dbReference type="KEGG" id="tbd:Tbd_1184"/>
<dbReference type="PANTHER" id="PTHR11632">
    <property type="entry name" value="SUCCINATE DEHYDROGENASE 2 FLAVOPROTEIN SUBUNIT"/>
    <property type="match status" value="1"/>
</dbReference>
<keyword evidence="10 18" id="KW-0560">Oxidoreductase</keyword>
<dbReference type="GO" id="GO:0006099">
    <property type="term" value="P:tricarboxylic acid cycle"/>
    <property type="evidence" value="ECO:0007669"/>
    <property type="project" value="UniProtKB-UniRule"/>
</dbReference>
<dbReference type="Pfam" id="PF02910">
    <property type="entry name" value="Succ_DH_flav_C"/>
    <property type="match status" value="1"/>
</dbReference>
<dbReference type="InterPro" id="IPR036188">
    <property type="entry name" value="FAD/NAD-bd_sf"/>
</dbReference>
<evidence type="ECO:0000256" key="1">
    <source>
        <dbReference type="ARBA" id="ARBA00004515"/>
    </source>
</evidence>
<evidence type="ECO:0000256" key="12">
    <source>
        <dbReference type="ARBA" id="ARBA00049220"/>
    </source>
</evidence>
<dbReference type="InterPro" id="IPR003952">
    <property type="entry name" value="FRD_SDH_FAD_BS"/>
</dbReference>
<dbReference type="InterPro" id="IPR027477">
    <property type="entry name" value="Succ_DH/fumarate_Rdtase_cat_sf"/>
</dbReference>
<evidence type="ECO:0000256" key="15">
    <source>
        <dbReference type="PIRSR" id="PIRSR611281-2"/>
    </source>
</evidence>
<keyword evidence="6 18" id="KW-0813">Transport</keyword>
<dbReference type="PIRSF" id="PIRSF000171">
    <property type="entry name" value="SDHA_APRA_LASPO"/>
    <property type="match status" value="1"/>
</dbReference>
<evidence type="ECO:0000256" key="4">
    <source>
        <dbReference type="ARBA" id="ARBA00012792"/>
    </source>
</evidence>
<feature type="binding site" evidence="16">
    <location>
        <position position="385"/>
    </location>
    <ligand>
        <name>FAD</name>
        <dbReference type="ChEBI" id="CHEBI:57692"/>
    </ligand>
</feature>
<feature type="binding site" evidence="16">
    <location>
        <begin position="401"/>
        <end position="402"/>
    </location>
    <ligand>
        <name>FAD</name>
        <dbReference type="ChEBI" id="CHEBI:57692"/>
    </ligand>
</feature>
<evidence type="ECO:0000256" key="9">
    <source>
        <dbReference type="ARBA" id="ARBA00022982"/>
    </source>
</evidence>
<dbReference type="PANTHER" id="PTHR11632:SF51">
    <property type="entry name" value="SUCCINATE DEHYDROGENASE [UBIQUINONE] FLAVOPROTEIN SUBUNIT, MITOCHONDRIAL"/>
    <property type="match status" value="1"/>
</dbReference>
<feature type="binding site" evidence="16">
    <location>
        <begin position="35"/>
        <end position="50"/>
    </location>
    <ligand>
        <name>FAD</name>
        <dbReference type="ChEBI" id="CHEBI:57692"/>
    </ligand>
</feature>
<evidence type="ECO:0000259" key="19">
    <source>
        <dbReference type="Pfam" id="PF00890"/>
    </source>
</evidence>
<evidence type="ECO:0000259" key="20">
    <source>
        <dbReference type="Pfam" id="PF02910"/>
    </source>
</evidence>
<feature type="domain" description="FAD-dependent oxidoreductase 2 FAD-binding" evidence="19">
    <location>
        <begin position="7"/>
        <end position="402"/>
    </location>
</feature>
<keyword evidence="7 16" id="KW-0285">Flavoprotein</keyword>
<comment type="cofactor">
    <cofactor evidence="16">
        <name>FAD</name>
        <dbReference type="ChEBI" id="CHEBI:57692"/>
    </cofactor>
    <text evidence="16">Flavinylated by SdhE, about 5% flavinylation occurs in the absence of SdhE.</text>
</comment>
<feature type="binding site" evidence="15">
    <location>
        <position position="396"/>
    </location>
    <ligand>
        <name>substrate</name>
    </ligand>
</feature>
<evidence type="ECO:0000256" key="5">
    <source>
        <dbReference type="ARBA" id="ARBA00019965"/>
    </source>
</evidence>
<dbReference type="HOGENOM" id="CLU_014312_6_1_4"/>
<dbReference type="Gene3D" id="3.90.700.10">
    <property type="entry name" value="Succinate dehydrogenase/fumarate reductase flavoprotein, catalytic domain"/>
    <property type="match status" value="1"/>
</dbReference>
<organism evidence="21 22">
    <name type="scientific">Thiobacillus denitrificans (strain ATCC 25259 / T1)</name>
    <dbReference type="NCBI Taxonomy" id="292415"/>
    <lineage>
        <taxon>Bacteria</taxon>
        <taxon>Pseudomonadati</taxon>
        <taxon>Pseudomonadota</taxon>
        <taxon>Betaproteobacteria</taxon>
        <taxon>Nitrosomonadales</taxon>
        <taxon>Thiobacillaceae</taxon>
        <taxon>Thiobacillus</taxon>
    </lineage>
</organism>
<dbReference type="Proteomes" id="UP000008291">
    <property type="component" value="Chromosome"/>
</dbReference>
<evidence type="ECO:0000256" key="18">
    <source>
        <dbReference type="RuleBase" id="RU362051"/>
    </source>
</evidence>
<dbReference type="Gene3D" id="3.50.50.60">
    <property type="entry name" value="FAD/NAD(P)-binding domain"/>
    <property type="match status" value="1"/>
</dbReference>
<dbReference type="UniPathway" id="UPA00223">
    <property type="reaction ID" value="UER01005"/>
</dbReference>
<dbReference type="STRING" id="292415.Tbd_1184"/>
<dbReference type="FunFam" id="3.90.700.10:FF:000001">
    <property type="entry name" value="Mitochondrial succinate dehydrogenase flavoprotein subunit"/>
    <property type="match status" value="1"/>
</dbReference>
<dbReference type="InterPro" id="IPR030664">
    <property type="entry name" value="SdhA/FrdA/AprA"/>
</dbReference>
<comment type="subcellular location">
    <subcellularLocation>
        <location evidence="1 18">Cell inner membrane</location>
        <topology evidence="1 18">Peripheral membrane protein</topology>
        <orientation evidence="1 18">Cytoplasmic side</orientation>
    </subcellularLocation>
</comment>
<dbReference type="AlphaFoldDB" id="Q3SJL7"/>
<dbReference type="OrthoDB" id="9806724at2"/>
<accession>Q3SJL7</accession>
<evidence type="ECO:0000256" key="10">
    <source>
        <dbReference type="ARBA" id="ARBA00023002"/>
    </source>
</evidence>
<keyword evidence="18" id="KW-1003">Cell membrane</keyword>
<dbReference type="SUPFAM" id="SSF51905">
    <property type="entry name" value="FAD/NAD(P)-binding domain"/>
    <property type="match status" value="1"/>
</dbReference>
<comment type="pathway">
    <text evidence="2 18">Carbohydrate metabolism; tricarboxylic acid cycle; fumarate from succinate (bacterial route): step 1/1.</text>
</comment>
<dbReference type="FunFam" id="1.20.58.100:FF:000001">
    <property type="entry name" value="Succinate dehydrogenase flavoprotein subunit (SdhA)"/>
    <property type="match status" value="1"/>
</dbReference>
<evidence type="ECO:0000256" key="14">
    <source>
        <dbReference type="PIRSR" id="PIRSR000171-1"/>
    </source>
</evidence>
<dbReference type="InterPro" id="IPR003953">
    <property type="entry name" value="FAD-dep_OxRdtase_2_FAD-bd"/>
</dbReference>
<dbReference type="GO" id="GO:0022900">
    <property type="term" value="P:electron transport chain"/>
    <property type="evidence" value="ECO:0007669"/>
    <property type="project" value="UniProtKB-UniRule"/>
</dbReference>
<feature type="binding site" evidence="16">
    <location>
        <begin position="12"/>
        <end position="17"/>
    </location>
    <ligand>
        <name>FAD</name>
        <dbReference type="ChEBI" id="CHEBI:57692"/>
    </ligand>
</feature>
<evidence type="ECO:0000256" key="17">
    <source>
        <dbReference type="PIRSR" id="PIRSR611281-4"/>
    </source>
</evidence>
<keyword evidence="8 16" id="KW-0274">FAD</keyword>
<evidence type="ECO:0000313" key="22">
    <source>
        <dbReference type="Proteomes" id="UP000008291"/>
    </source>
</evidence>
<dbReference type="SUPFAM" id="SSF46977">
    <property type="entry name" value="Succinate dehydrogenase/fumarate reductase flavoprotein C-terminal domain"/>
    <property type="match status" value="1"/>
</dbReference>
<feature type="binding site" evidence="15">
    <location>
        <position position="240"/>
    </location>
    <ligand>
        <name>substrate</name>
    </ligand>
</feature>
<feature type="domain" description="Fumarate reductase/succinate dehydrogenase flavoprotein-like C-terminal" evidence="20">
    <location>
        <begin position="457"/>
        <end position="584"/>
    </location>
</feature>
<keyword evidence="9 18" id="KW-0249">Electron transport</keyword>
<sequence length="584" mass="64037">MNRRRFDALIVGGGGAGLRAALQLARSDHKVAVVSKVFPTRSHTVSAQGGITAALANVDDDRWEWHMYDTVKGGDWLGDQDAIEFMCREAASAVYELEHMGLPFSRLDDGRIYQRPFGGQSKNFGGEQATRTCAAADRTGHALLHTLYQQNIAHRTQFFDEYFALDLVRDDAGYCLGVTALSIETGEPVLIEARTTLLATGGAGRIFGNTSNAMINTGDGLGMVLRAGLPLQDMEFWQFHPTGIAGVGSLITEGARGEGGYLLNRHGERFMERYAPHARDLAGRDVVARAIAIEIAEGRGCGPRADYVELKIDQLGEQTISEKLPGIRELAIRFAGVDPVEKPIPVAPTAHYMMGGIPTDLHGQVVAPARFGPEEPVPGLYAVGECACVSVHGANRLGGNSLLDLIVFGRAAGRHMLDYLRDNPYPRALPENAAEASLQRLARWERPGGERVAAITDDLRRMMGAHAGVFRTETSLREGLRKLDLLEARLAHAGLQDTSRIFNTARIEALELENLIGVARATLVSAIHRTESRGAHTREDFPRRDDENWLRHTLYSREGDQVDSKPVRLKPLTVESIRPKERVY</sequence>
<keyword evidence="18" id="KW-0997">Cell inner membrane</keyword>
<dbReference type="RefSeq" id="WP_011311696.1">
    <property type="nucleotide sequence ID" value="NC_007404.1"/>
</dbReference>
<feature type="binding site" evidence="15">
    <location>
        <position position="252"/>
    </location>
    <ligand>
        <name>substrate</name>
    </ligand>
</feature>
<evidence type="ECO:0000256" key="8">
    <source>
        <dbReference type="ARBA" id="ARBA00022827"/>
    </source>
</evidence>
<dbReference type="NCBIfam" id="TIGR01816">
    <property type="entry name" value="sdhA_forward"/>
    <property type="match status" value="1"/>
</dbReference>
<keyword evidence="22" id="KW-1185">Reference proteome</keyword>
<dbReference type="GO" id="GO:0008177">
    <property type="term" value="F:succinate dehydrogenase (quinone) activity"/>
    <property type="evidence" value="ECO:0007669"/>
    <property type="project" value="UniProtKB-EC"/>
</dbReference>
<evidence type="ECO:0000256" key="3">
    <source>
        <dbReference type="ARBA" id="ARBA00008040"/>
    </source>
</evidence>
<evidence type="ECO:0000256" key="6">
    <source>
        <dbReference type="ARBA" id="ARBA00022448"/>
    </source>
</evidence>
<dbReference type="Pfam" id="PF00890">
    <property type="entry name" value="FAD_binding_2"/>
    <property type="match status" value="1"/>
</dbReference>
<feature type="modified residue" description="Tele-8alpha-FAD histidine" evidence="17">
    <location>
        <position position="43"/>
    </location>
</feature>
<dbReference type="InterPro" id="IPR015939">
    <property type="entry name" value="Fum_Rdtase/Succ_DH_flav-like_C"/>
</dbReference>
<dbReference type="NCBIfam" id="TIGR01812">
    <property type="entry name" value="sdhA_frdA_Gneg"/>
    <property type="match status" value="1"/>
</dbReference>
<evidence type="ECO:0000313" key="21">
    <source>
        <dbReference type="EMBL" id="AAZ97137.1"/>
    </source>
</evidence>
<evidence type="ECO:0000256" key="16">
    <source>
        <dbReference type="PIRSR" id="PIRSR611281-3"/>
    </source>
</evidence>
<name>Q3SJL7_THIDA</name>
<dbReference type="GO" id="GO:0005886">
    <property type="term" value="C:plasma membrane"/>
    <property type="evidence" value="ECO:0007669"/>
    <property type="project" value="UniProtKB-SubCell"/>
</dbReference>
<dbReference type="GO" id="GO:0009061">
    <property type="term" value="P:anaerobic respiration"/>
    <property type="evidence" value="ECO:0007669"/>
    <property type="project" value="TreeGrafter"/>
</dbReference>
<reference evidence="21 22" key="1">
    <citation type="journal article" date="2006" name="J. Bacteriol.">
        <title>The genome sequence of the obligately chemolithoautotrophic, facultatively anaerobic bacterium Thiobacillus denitrificans.</title>
        <authorList>
            <person name="Beller H.R."/>
            <person name="Chain P.S."/>
            <person name="Letain T.E."/>
            <person name="Chakicherla A."/>
            <person name="Larimer F.W."/>
            <person name="Richardson P.M."/>
            <person name="Coleman M.A."/>
            <person name="Wood A.P."/>
            <person name="Kelly D.P."/>
        </authorList>
    </citation>
    <scope>NUCLEOTIDE SEQUENCE [LARGE SCALE GENOMIC DNA]</scope>
    <source>
        <strain evidence="21 22">ATCC 25259</strain>
    </source>
</reference>
<feature type="binding site" evidence="16">
    <location>
        <position position="219"/>
    </location>
    <ligand>
        <name>FAD</name>
        <dbReference type="ChEBI" id="CHEBI:57692"/>
    </ligand>
</feature>
<dbReference type="InterPro" id="IPR011281">
    <property type="entry name" value="Succ_DH_flav_su_fwd"/>
</dbReference>
<dbReference type="InterPro" id="IPR037099">
    <property type="entry name" value="Fum_R/Succ_DH_flav-like_C_sf"/>
</dbReference>
<dbReference type="Gene3D" id="4.10.80.40">
    <property type="entry name" value="succinate dehydrogenase protein domain"/>
    <property type="match status" value="1"/>
</dbReference>
<feature type="active site" description="Proton acceptor" evidence="14">
    <location>
        <position position="284"/>
    </location>
</feature>
<dbReference type="GO" id="GO:0050660">
    <property type="term" value="F:flavin adenine dinucleotide binding"/>
    <property type="evidence" value="ECO:0007669"/>
    <property type="project" value="UniProtKB-UniRule"/>
</dbReference>
<feature type="binding site" evidence="15">
    <location>
        <position position="351"/>
    </location>
    <ligand>
        <name>substrate</name>
    </ligand>
</feature>
<dbReference type="eggNOG" id="COG1053">
    <property type="taxonomic scope" value="Bacteria"/>
</dbReference>
<comment type="catalytic activity">
    <reaction evidence="12 18">
        <text>a quinone + succinate = fumarate + a quinol</text>
        <dbReference type="Rhea" id="RHEA:40523"/>
        <dbReference type="ChEBI" id="CHEBI:24646"/>
        <dbReference type="ChEBI" id="CHEBI:29806"/>
        <dbReference type="ChEBI" id="CHEBI:30031"/>
        <dbReference type="ChEBI" id="CHEBI:132124"/>
        <dbReference type="EC" id="1.3.5.1"/>
    </reaction>
</comment>
<evidence type="ECO:0000256" key="13">
    <source>
        <dbReference type="NCBIfam" id="TIGR01816"/>
    </source>
</evidence>
<dbReference type="GO" id="GO:0009055">
    <property type="term" value="F:electron transfer activity"/>
    <property type="evidence" value="ECO:0007669"/>
    <property type="project" value="TreeGrafter"/>
</dbReference>
<proteinExistence type="inferred from homology"/>
<dbReference type="EC" id="1.3.5.1" evidence="4 18"/>
<evidence type="ECO:0000256" key="11">
    <source>
        <dbReference type="ARBA" id="ARBA00023136"/>
    </source>
</evidence>
<dbReference type="EMBL" id="CP000116">
    <property type="protein sequence ID" value="AAZ97137.1"/>
    <property type="molecule type" value="Genomic_DNA"/>
</dbReference>
<comment type="similarity">
    <text evidence="3 18">Belongs to the FAD-dependent oxidoreductase 2 family. FRD/SDH subfamily.</text>
</comment>
<dbReference type="Gene3D" id="1.20.58.100">
    <property type="entry name" value="Fumarate reductase/succinate dehydrogenase flavoprotein-like, C-terminal domain"/>
    <property type="match status" value="1"/>
</dbReference>
<gene>
    <name evidence="21" type="ordered locus">Tbd_1184</name>
</gene>
<evidence type="ECO:0000256" key="7">
    <source>
        <dbReference type="ARBA" id="ARBA00022630"/>
    </source>
</evidence>
<dbReference type="InterPro" id="IPR014006">
    <property type="entry name" value="Succ_Dhase_FrdA_Gneg"/>
</dbReference>
<dbReference type="PROSITE" id="PS00504">
    <property type="entry name" value="FRD_SDH_FAD_BINDING"/>
    <property type="match status" value="1"/>
</dbReference>
<keyword evidence="18" id="KW-0816">Tricarboxylic acid cycle</keyword>
<evidence type="ECO:0000256" key="2">
    <source>
        <dbReference type="ARBA" id="ARBA00004894"/>
    </source>
</evidence>
<keyword evidence="11 18" id="KW-0472">Membrane</keyword>
<dbReference type="SUPFAM" id="SSF56425">
    <property type="entry name" value="Succinate dehydrogenase/fumarate reductase flavoprotein, catalytic domain"/>
    <property type="match status" value="1"/>
</dbReference>
<protein>
    <recommendedName>
        <fullName evidence="5 13">Succinate dehydrogenase flavoprotein subunit</fullName>
        <ecNumber evidence="4 18">1.3.5.1</ecNumber>
    </recommendedName>
</protein>